<evidence type="ECO:0000256" key="4">
    <source>
        <dbReference type="ARBA" id="ARBA00022679"/>
    </source>
</evidence>
<dbReference type="GO" id="GO:0009307">
    <property type="term" value="P:DNA restriction-modification system"/>
    <property type="evidence" value="ECO:0007669"/>
    <property type="project" value="InterPro"/>
</dbReference>
<proteinExistence type="inferred from homology"/>
<dbReference type="RefSeq" id="WP_133617766.1">
    <property type="nucleotide sequence ID" value="NZ_SNYA01000009.1"/>
</dbReference>
<comment type="catalytic activity">
    <reaction evidence="6">
        <text>a 2'-deoxyadenosine in DNA + S-adenosyl-L-methionine = an N(6)-methyl-2'-deoxyadenosine in DNA + S-adenosyl-L-homocysteine + H(+)</text>
        <dbReference type="Rhea" id="RHEA:15197"/>
        <dbReference type="Rhea" id="RHEA-COMP:12418"/>
        <dbReference type="Rhea" id="RHEA-COMP:12419"/>
        <dbReference type="ChEBI" id="CHEBI:15378"/>
        <dbReference type="ChEBI" id="CHEBI:57856"/>
        <dbReference type="ChEBI" id="CHEBI:59789"/>
        <dbReference type="ChEBI" id="CHEBI:90615"/>
        <dbReference type="ChEBI" id="CHEBI:90616"/>
        <dbReference type="EC" id="2.1.1.72"/>
    </reaction>
</comment>
<dbReference type="EMBL" id="SNYA01000009">
    <property type="protein sequence ID" value="TDP89512.1"/>
    <property type="molecule type" value="Genomic_DNA"/>
</dbReference>
<accession>A0A4R6RRV7</accession>
<dbReference type="PROSITE" id="PS00092">
    <property type="entry name" value="N6_MTASE"/>
    <property type="match status" value="1"/>
</dbReference>
<dbReference type="PRINTS" id="PR00505">
    <property type="entry name" value="D12N6MTFRASE"/>
</dbReference>
<dbReference type="OrthoDB" id="9805629at2"/>
<sequence>MRRPKAPVSQFVTSPHNYAGGKARLLHRIIPEFGDLTKHTFIDLFAGGLNVGLNVDARKVVFNDQLSDAVNIARYLSESSPGQVEAEADAIIAEYQLSDSQANGYGFYETNSSRGLAAANREPFLRLRQDVNERKFQSDREQKAAEFMLIIHAFNCYLQRSNVTGLWTTPVGKRDFNGAVRSRLQRTVHRLGEIEHEILQRDFQEVVPAAYESPFVYLDPPYALGSAPYNTNWGDDDDERLLAFLDDLTAQGVPWAMSNVLRLKGEQNHKLTSWAQLHEVIHLDFDYSNSSHRRRDKGEKDTDEVLIMST</sequence>
<dbReference type="PANTHER" id="PTHR30481:SF3">
    <property type="entry name" value="DNA ADENINE METHYLASE"/>
    <property type="match status" value="1"/>
</dbReference>
<evidence type="ECO:0000256" key="2">
    <source>
        <dbReference type="ARBA" id="ARBA00011900"/>
    </source>
</evidence>
<dbReference type="GO" id="GO:0009007">
    <property type="term" value="F:site-specific DNA-methyltransferase (adenine-specific) activity"/>
    <property type="evidence" value="ECO:0007669"/>
    <property type="project" value="UniProtKB-EC"/>
</dbReference>
<evidence type="ECO:0000256" key="5">
    <source>
        <dbReference type="ARBA" id="ARBA00022691"/>
    </source>
</evidence>
<gene>
    <name evidence="8" type="ORF">EDF62_3243</name>
</gene>
<dbReference type="EC" id="2.1.1.72" evidence="2"/>
<dbReference type="InterPro" id="IPR002052">
    <property type="entry name" value="DNA_methylase_N6_adenine_CS"/>
</dbReference>
<keyword evidence="9" id="KW-1185">Reference proteome</keyword>
<protein>
    <recommendedName>
        <fullName evidence="2">site-specific DNA-methyltransferase (adenine-specific)</fullName>
        <ecNumber evidence="2">2.1.1.72</ecNumber>
    </recommendedName>
</protein>
<evidence type="ECO:0000256" key="6">
    <source>
        <dbReference type="ARBA" id="ARBA00047942"/>
    </source>
</evidence>
<keyword evidence="3 8" id="KW-0489">Methyltransferase</keyword>
<evidence type="ECO:0000313" key="9">
    <source>
        <dbReference type="Proteomes" id="UP000295601"/>
    </source>
</evidence>
<dbReference type="GO" id="GO:1904047">
    <property type="term" value="F:S-adenosyl-L-methionine binding"/>
    <property type="evidence" value="ECO:0007669"/>
    <property type="project" value="TreeGrafter"/>
</dbReference>
<dbReference type="Proteomes" id="UP000295601">
    <property type="component" value="Unassembled WGS sequence"/>
</dbReference>
<evidence type="ECO:0000256" key="7">
    <source>
        <dbReference type="SAM" id="MobiDB-lite"/>
    </source>
</evidence>
<dbReference type="InterPro" id="IPR029063">
    <property type="entry name" value="SAM-dependent_MTases_sf"/>
</dbReference>
<feature type="region of interest" description="Disordered" evidence="7">
    <location>
        <begin position="290"/>
        <end position="310"/>
    </location>
</feature>
<reference evidence="8 9" key="1">
    <citation type="submission" date="2019-03" db="EMBL/GenBank/DDBJ databases">
        <title>Genomic analyses of the natural microbiome of Caenorhabditis elegans.</title>
        <authorList>
            <person name="Samuel B."/>
        </authorList>
    </citation>
    <scope>NUCLEOTIDE SEQUENCE [LARGE SCALE GENOMIC DNA]</scope>
    <source>
        <strain evidence="8 9">JUb18</strain>
    </source>
</reference>
<dbReference type="Gene3D" id="1.10.1020.10">
    <property type="entry name" value="Adenine-specific Methyltransferase, Domain 2"/>
    <property type="match status" value="1"/>
</dbReference>
<comment type="similarity">
    <text evidence="1">Belongs to the N(4)/N(6)-methyltransferase family.</text>
</comment>
<dbReference type="PANTHER" id="PTHR30481">
    <property type="entry name" value="DNA ADENINE METHYLASE"/>
    <property type="match status" value="1"/>
</dbReference>
<evidence type="ECO:0000313" key="8">
    <source>
        <dbReference type="EMBL" id="TDP89512.1"/>
    </source>
</evidence>
<evidence type="ECO:0000256" key="1">
    <source>
        <dbReference type="ARBA" id="ARBA00006594"/>
    </source>
</evidence>
<dbReference type="AlphaFoldDB" id="A0A4R6RRV7"/>
<dbReference type="GO" id="GO:0032259">
    <property type="term" value="P:methylation"/>
    <property type="evidence" value="ECO:0007669"/>
    <property type="project" value="UniProtKB-KW"/>
</dbReference>
<keyword evidence="5" id="KW-0949">S-adenosyl-L-methionine</keyword>
<name>A0A4R6RRV7_9MICO</name>
<dbReference type="GO" id="GO:0043565">
    <property type="term" value="F:sequence-specific DNA binding"/>
    <property type="evidence" value="ECO:0007669"/>
    <property type="project" value="TreeGrafter"/>
</dbReference>
<evidence type="ECO:0000256" key="3">
    <source>
        <dbReference type="ARBA" id="ARBA00022603"/>
    </source>
</evidence>
<dbReference type="Gene3D" id="3.40.50.150">
    <property type="entry name" value="Vaccinia Virus protein VP39"/>
    <property type="match status" value="1"/>
</dbReference>
<dbReference type="Pfam" id="PF02086">
    <property type="entry name" value="MethyltransfD12"/>
    <property type="match status" value="1"/>
</dbReference>
<dbReference type="InterPro" id="IPR023095">
    <property type="entry name" value="Ade_MeTrfase_dom_2"/>
</dbReference>
<dbReference type="GO" id="GO:0006298">
    <property type="term" value="P:mismatch repair"/>
    <property type="evidence" value="ECO:0007669"/>
    <property type="project" value="TreeGrafter"/>
</dbReference>
<dbReference type="InterPro" id="IPR012327">
    <property type="entry name" value="MeTrfase_D12"/>
</dbReference>
<comment type="caution">
    <text evidence="8">The sequence shown here is derived from an EMBL/GenBank/DDBJ whole genome shotgun (WGS) entry which is preliminary data.</text>
</comment>
<keyword evidence="4" id="KW-0808">Transferase</keyword>
<dbReference type="SUPFAM" id="SSF53335">
    <property type="entry name" value="S-adenosyl-L-methionine-dependent methyltransferases"/>
    <property type="match status" value="1"/>
</dbReference>
<organism evidence="8 9">
    <name type="scientific">Leucobacter luti</name>
    <dbReference type="NCBI Taxonomy" id="340320"/>
    <lineage>
        <taxon>Bacteria</taxon>
        <taxon>Bacillati</taxon>
        <taxon>Actinomycetota</taxon>
        <taxon>Actinomycetes</taxon>
        <taxon>Micrococcales</taxon>
        <taxon>Microbacteriaceae</taxon>
        <taxon>Leucobacter</taxon>
    </lineage>
</organism>